<name>A0A6H5G9D8_9HEMI</name>
<proteinExistence type="predicted"/>
<sequence>FLKNYSCNVPELRRLGIRAVLRRLRRLRRLRLRRLPEMLALRLQLDVALPQGENPQEIHRTEEALLDAEPHPAPPVRPMSAMLGEAAQRLLQVRHLPEIPALRPLPVRQLRQVPQAQGNARALQL</sequence>
<protein>
    <submittedName>
        <fullName evidence="1">Uncharacterized protein</fullName>
    </submittedName>
</protein>
<dbReference type="EMBL" id="CADCXU010008331">
    <property type="protein sequence ID" value="CAA9999192.1"/>
    <property type="molecule type" value="Genomic_DNA"/>
</dbReference>
<gene>
    <name evidence="1" type="ORF">NTEN_LOCUS5475</name>
</gene>
<feature type="non-terminal residue" evidence="1">
    <location>
        <position position="125"/>
    </location>
</feature>
<dbReference type="Proteomes" id="UP000479000">
    <property type="component" value="Unassembled WGS sequence"/>
</dbReference>
<evidence type="ECO:0000313" key="2">
    <source>
        <dbReference type="Proteomes" id="UP000479000"/>
    </source>
</evidence>
<organism evidence="1 2">
    <name type="scientific">Nesidiocoris tenuis</name>
    <dbReference type="NCBI Taxonomy" id="355587"/>
    <lineage>
        <taxon>Eukaryota</taxon>
        <taxon>Metazoa</taxon>
        <taxon>Ecdysozoa</taxon>
        <taxon>Arthropoda</taxon>
        <taxon>Hexapoda</taxon>
        <taxon>Insecta</taxon>
        <taxon>Pterygota</taxon>
        <taxon>Neoptera</taxon>
        <taxon>Paraneoptera</taxon>
        <taxon>Hemiptera</taxon>
        <taxon>Heteroptera</taxon>
        <taxon>Panheteroptera</taxon>
        <taxon>Cimicomorpha</taxon>
        <taxon>Miridae</taxon>
        <taxon>Dicyphina</taxon>
        <taxon>Nesidiocoris</taxon>
    </lineage>
</organism>
<reference evidence="1 2" key="1">
    <citation type="submission" date="2020-02" db="EMBL/GenBank/DDBJ databases">
        <authorList>
            <person name="Ferguson B K."/>
        </authorList>
    </citation>
    <scope>NUCLEOTIDE SEQUENCE [LARGE SCALE GENOMIC DNA]</scope>
</reference>
<evidence type="ECO:0000313" key="1">
    <source>
        <dbReference type="EMBL" id="CAA9999192.1"/>
    </source>
</evidence>
<accession>A0A6H5G9D8</accession>
<keyword evidence="2" id="KW-1185">Reference proteome</keyword>
<feature type="non-terminal residue" evidence="1">
    <location>
        <position position="1"/>
    </location>
</feature>
<dbReference type="AlphaFoldDB" id="A0A6H5G9D8"/>